<keyword evidence="8" id="KW-0333">Golgi apparatus</keyword>
<comment type="caution">
    <text evidence="15">The sequence shown here is derived from an EMBL/GenBank/DDBJ whole genome shotgun (WGS) entry which is preliminary data.</text>
</comment>
<evidence type="ECO:0000256" key="4">
    <source>
        <dbReference type="ARBA" id="ARBA00022679"/>
    </source>
</evidence>
<keyword evidence="6" id="KW-0735">Signal-anchor</keyword>
<reference evidence="15 16" key="1">
    <citation type="journal article" date="2015" name="Genome Biol. Evol.">
        <title>Comparative Genomics of a Bacterivorous Green Alga Reveals Evolutionary Causalities and Consequences of Phago-Mixotrophic Mode of Nutrition.</title>
        <authorList>
            <person name="Burns J.A."/>
            <person name="Paasch A."/>
            <person name="Narechania A."/>
            <person name="Kim E."/>
        </authorList>
    </citation>
    <scope>NUCLEOTIDE SEQUENCE [LARGE SCALE GENOMIC DNA]</scope>
    <source>
        <strain evidence="15 16">PLY_AMNH</strain>
    </source>
</reference>
<evidence type="ECO:0000256" key="5">
    <source>
        <dbReference type="ARBA" id="ARBA00022692"/>
    </source>
</evidence>
<keyword evidence="11" id="KW-0325">Glycoprotein</keyword>
<evidence type="ECO:0000256" key="3">
    <source>
        <dbReference type="ARBA" id="ARBA00022676"/>
    </source>
</evidence>
<comment type="subcellular location">
    <subcellularLocation>
        <location evidence="1">Golgi apparatus</location>
        <location evidence="1">Golgi stack membrane</location>
        <topology evidence="1">Single-pass type II membrane protein</topology>
    </subcellularLocation>
</comment>
<dbReference type="EC" id="2.4.3.1" evidence="13"/>
<dbReference type="Proteomes" id="UP001190700">
    <property type="component" value="Unassembled WGS sequence"/>
</dbReference>
<evidence type="ECO:0000256" key="9">
    <source>
        <dbReference type="ARBA" id="ARBA00023136"/>
    </source>
</evidence>
<keyword evidence="9" id="KW-0472">Membrane</keyword>
<keyword evidence="4" id="KW-0808">Transferase</keyword>
<dbReference type="PANTHER" id="PTHR46059">
    <property type="entry name" value="BETA-GALACTOSIDE ALPHA-2,6-SIALYLTRANSFERASE"/>
    <property type="match status" value="1"/>
</dbReference>
<evidence type="ECO:0000256" key="1">
    <source>
        <dbReference type="ARBA" id="ARBA00004447"/>
    </source>
</evidence>
<protein>
    <recommendedName>
        <fullName evidence="13">beta-galactoside alpha-(2,6)-sialyltransferase</fullName>
        <ecNumber evidence="13">2.4.3.1</ecNumber>
    </recommendedName>
</protein>
<evidence type="ECO:0000313" key="16">
    <source>
        <dbReference type="Proteomes" id="UP001190700"/>
    </source>
</evidence>
<keyword evidence="10" id="KW-1015">Disulfide bond</keyword>
<evidence type="ECO:0000256" key="2">
    <source>
        <dbReference type="ARBA" id="ARBA00006003"/>
    </source>
</evidence>
<accession>A0AAE0BD21</accession>
<keyword evidence="3" id="KW-0328">Glycosyltransferase</keyword>
<dbReference type="GO" id="GO:0097503">
    <property type="term" value="P:sialylation"/>
    <property type="evidence" value="ECO:0007669"/>
    <property type="project" value="TreeGrafter"/>
</dbReference>
<feature type="compositionally biased region" description="Polar residues" evidence="14">
    <location>
        <begin position="54"/>
        <end position="64"/>
    </location>
</feature>
<feature type="region of interest" description="Disordered" evidence="14">
    <location>
        <begin position="344"/>
        <end position="364"/>
    </location>
</feature>
<dbReference type="AlphaFoldDB" id="A0AAE0BD21"/>
<dbReference type="GO" id="GO:0032580">
    <property type="term" value="C:Golgi cisterna membrane"/>
    <property type="evidence" value="ECO:0007669"/>
    <property type="project" value="UniProtKB-SubCell"/>
</dbReference>
<evidence type="ECO:0000256" key="8">
    <source>
        <dbReference type="ARBA" id="ARBA00023034"/>
    </source>
</evidence>
<keyword evidence="7" id="KW-1133">Transmembrane helix</keyword>
<dbReference type="Gene3D" id="3.90.1480.20">
    <property type="entry name" value="Glycosyl transferase family 29"/>
    <property type="match status" value="1"/>
</dbReference>
<gene>
    <name evidence="15" type="ORF">CYMTET_55962</name>
</gene>
<keyword evidence="16" id="KW-1185">Reference proteome</keyword>
<dbReference type="InterPro" id="IPR038578">
    <property type="entry name" value="GT29-like_sf"/>
</dbReference>
<comment type="similarity">
    <text evidence="2">Belongs to the glycosyltransferase 29 family.</text>
</comment>
<proteinExistence type="inferred from homology"/>
<evidence type="ECO:0000256" key="12">
    <source>
        <dbReference type="ARBA" id="ARBA00034249"/>
    </source>
</evidence>
<keyword evidence="5" id="KW-0812">Transmembrane</keyword>
<dbReference type="GO" id="GO:0003835">
    <property type="term" value="F:beta-galactoside alpha-2,6-sialyltransferase activity"/>
    <property type="evidence" value="ECO:0007669"/>
    <property type="project" value="UniProtKB-EC"/>
</dbReference>
<evidence type="ECO:0000256" key="14">
    <source>
        <dbReference type="SAM" id="MobiDB-lite"/>
    </source>
</evidence>
<evidence type="ECO:0000313" key="15">
    <source>
        <dbReference type="EMBL" id="KAK3233760.1"/>
    </source>
</evidence>
<sequence>MLTAQIMQLLEEDAVSRAISRLEDAKEQLSIEDVEQDRQQPENVVESSEEPAESTEQPPASLSDVNGEDLLPRIAALPSNETYGECKTRQDCGHSRMMCVAGNCRCPVLFHGESCDQPRNPTENWCLTPFKEWPAQAPVYRNLQKQPYDFTSCAVIGSSGLMKRSGRGKEIDAHTAIFRFNEAPATKVYMEDVGSFTTLRFQNRDRSGYADRKGEICVVRAGKWQRGQDSGGKCSFQQMPDAIEKYVDGHWKQYRQGASWPTADPGRPWFSNGFAGITFALHMCARVDVYGFTFNTGYYFPKYRGKAKNWGRRGGFIRPPSKALENRHSWTRERSCLTREAYPEGSFDLTPDEGEREPSPASDDVDEIEALVEELEFASASGTSVLEKRARVVKDTETSKRQKRTNASRPAEDGPSRTCLTVRAAYETFQCTDFFCLAGTNVLRDPPAR</sequence>
<dbReference type="Pfam" id="PF00777">
    <property type="entry name" value="Glyco_transf_29"/>
    <property type="match status" value="2"/>
</dbReference>
<feature type="region of interest" description="Disordered" evidence="14">
    <location>
        <begin position="27"/>
        <end position="66"/>
    </location>
</feature>
<evidence type="ECO:0000256" key="11">
    <source>
        <dbReference type="ARBA" id="ARBA00023180"/>
    </source>
</evidence>
<evidence type="ECO:0000256" key="7">
    <source>
        <dbReference type="ARBA" id="ARBA00022989"/>
    </source>
</evidence>
<dbReference type="PANTHER" id="PTHR46059:SF1">
    <property type="entry name" value="BETA-GALACTOSIDE ALPHA-2,6-SIALYLTRANSFERASE"/>
    <property type="match status" value="1"/>
</dbReference>
<evidence type="ECO:0000256" key="6">
    <source>
        <dbReference type="ARBA" id="ARBA00022968"/>
    </source>
</evidence>
<feature type="region of interest" description="Disordered" evidence="14">
    <location>
        <begin position="393"/>
        <end position="417"/>
    </location>
</feature>
<name>A0AAE0BD21_9CHLO</name>
<dbReference type="EMBL" id="LGRX02035638">
    <property type="protein sequence ID" value="KAK3233760.1"/>
    <property type="molecule type" value="Genomic_DNA"/>
</dbReference>
<evidence type="ECO:0000256" key="10">
    <source>
        <dbReference type="ARBA" id="ARBA00023157"/>
    </source>
</evidence>
<dbReference type="InterPro" id="IPR001675">
    <property type="entry name" value="Glyco_trans_29"/>
</dbReference>
<organism evidence="15 16">
    <name type="scientific">Cymbomonas tetramitiformis</name>
    <dbReference type="NCBI Taxonomy" id="36881"/>
    <lineage>
        <taxon>Eukaryota</taxon>
        <taxon>Viridiplantae</taxon>
        <taxon>Chlorophyta</taxon>
        <taxon>Pyramimonadophyceae</taxon>
        <taxon>Pyramimonadales</taxon>
        <taxon>Pyramimonadaceae</taxon>
        <taxon>Cymbomonas</taxon>
    </lineage>
</organism>
<comment type="catalytic activity">
    <reaction evidence="12">
        <text>a beta-D-galactoside + CMP-N-acetyl-beta-neuraminate = an N-acetyl-alpha-neuraminyl-(2-&gt;6)-beta-D-galactosyl derivative + CMP + H(+)</text>
        <dbReference type="Rhea" id="RHEA:52104"/>
        <dbReference type="ChEBI" id="CHEBI:15378"/>
        <dbReference type="ChEBI" id="CHEBI:28034"/>
        <dbReference type="ChEBI" id="CHEBI:57812"/>
        <dbReference type="ChEBI" id="CHEBI:60377"/>
        <dbReference type="ChEBI" id="CHEBI:136398"/>
        <dbReference type="EC" id="2.4.3.1"/>
    </reaction>
</comment>
<evidence type="ECO:0000256" key="13">
    <source>
        <dbReference type="ARBA" id="ARBA00034329"/>
    </source>
</evidence>